<keyword evidence="1" id="KW-0732">Signal</keyword>
<gene>
    <name evidence="2" type="ORF">JIN81_09860</name>
</gene>
<sequence length="856" mass="87233">MKNPGNYKMRLQLGAALGIAAMASSSANAAVRTWNGNTDTNYNVPGNWSGGDVPDGNDSGVLGGGGTGITDLAGGISPSTANALNVRGGHVFNINNAGGILNVNANVNVGRGVAGNDNEINHSGGAFNIGGLDMGGNATGGTSTYTLSGTAILSIDAGASARDFDIGGDVGSGDFDTTFAIEGDVATVSLNAAPVLLRSSAIIDLSLGATGIDTIDTTGGFTLQSGAVLTVDGSSYTGGAGTITLFSYGSRTDATEFSTENISGFAGYDVDVVHDEDSIDLVLVAGDPGGLAITSFDTDLYTVAPGEPVTLSWATQGATTVTLDGAPVDANGSTVVNPTVSTTYTLSAGDGVGTVNDTLAVFVLPQINSFTADDTQVGTGDPVSLNWSVSGADSLTLDPGGIDVTAVTPPYVVNPVSSETYTLTATNASGSVGSDVVVSVGPVIDSFSGSQQYVFSGGLVTLGWVADDFTSLTLTADNLIDPPVDSDVTSDSSVDVNPTENMLYTLTASDGVNADVTATFEIVIMPEYPVIPSGPTISVNFHVDDLDALADHQLTMGETAGFVPVDGEFWTNINLGVPSNHEGEALFPSTQLIDDTGNASAATIAPSVDSSYFVGYAASAASEALELGLPGDDDNLFNSYLALNGPNGDGTPADLAILDISGLGSEYTSGGYTLIIYSDSDRRNNSANKRQSLYTLTPSGGSAVTAFVEDDDPADGINIFDNTYVFSDYVDDGDDYSNFVIFEGLTSASFSLEISSPDGGRGAISGFQIIGGTGLPADPLKLSVVGNGANLDFEWNSLAGMSYNLRGSASLDSDPATWPIVTGQNGILATPPNNTLSIPRPVDDKFFYVVEEFPTP</sequence>
<name>A0A934VFT4_9BACT</name>
<accession>A0A934VFT4</accession>
<evidence type="ECO:0000313" key="2">
    <source>
        <dbReference type="EMBL" id="MBK1827327.1"/>
    </source>
</evidence>
<dbReference type="RefSeq" id="WP_200278775.1">
    <property type="nucleotide sequence ID" value="NZ_JAENII010000006.1"/>
</dbReference>
<organism evidence="2 3">
    <name type="scientific">Haloferula rosea</name>
    <dbReference type="NCBI Taxonomy" id="490093"/>
    <lineage>
        <taxon>Bacteria</taxon>
        <taxon>Pseudomonadati</taxon>
        <taxon>Verrucomicrobiota</taxon>
        <taxon>Verrucomicrobiia</taxon>
        <taxon>Verrucomicrobiales</taxon>
        <taxon>Verrucomicrobiaceae</taxon>
        <taxon>Haloferula</taxon>
    </lineage>
</organism>
<evidence type="ECO:0000256" key="1">
    <source>
        <dbReference type="SAM" id="SignalP"/>
    </source>
</evidence>
<dbReference type="EMBL" id="JAENII010000006">
    <property type="protein sequence ID" value="MBK1827327.1"/>
    <property type="molecule type" value="Genomic_DNA"/>
</dbReference>
<reference evidence="2" key="1">
    <citation type="submission" date="2021-01" db="EMBL/GenBank/DDBJ databases">
        <title>Modified the classification status of verrucomicrobia.</title>
        <authorList>
            <person name="Feng X."/>
        </authorList>
    </citation>
    <scope>NUCLEOTIDE SEQUENCE</scope>
    <source>
        <strain evidence="2">KCTC 22201</strain>
    </source>
</reference>
<protein>
    <submittedName>
        <fullName evidence="2">Uncharacterized protein</fullName>
    </submittedName>
</protein>
<keyword evidence="3" id="KW-1185">Reference proteome</keyword>
<dbReference type="Proteomes" id="UP000658278">
    <property type="component" value="Unassembled WGS sequence"/>
</dbReference>
<feature type="chain" id="PRO_5037649932" evidence="1">
    <location>
        <begin position="30"/>
        <end position="856"/>
    </location>
</feature>
<comment type="caution">
    <text evidence="2">The sequence shown here is derived from an EMBL/GenBank/DDBJ whole genome shotgun (WGS) entry which is preliminary data.</text>
</comment>
<feature type="signal peptide" evidence="1">
    <location>
        <begin position="1"/>
        <end position="29"/>
    </location>
</feature>
<dbReference type="AlphaFoldDB" id="A0A934VFT4"/>
<evidence type="ECO:0000313" key="3">
    <source>
        <dbReference type="Proteomes" id="UP000658278"/>
    </source>
</evidence>
<proteinExistence type="predicted"/>